<evidence type="ECO:0000256" key="1">
    <source>
        <dbReference type="SAM" id="SignalP"/>
    </source>
</evidence>
<dbReference type="Proteomes" id="UP001486207">
    <property type="component" value="Unassembled WGS sequence"/>
</dbReference>
<evidence type="ECO:0000313" key="2">
    <source>
        <dbReference type="EMBL" id="MER7377443.1"/>
    </source>
</evidence>
<reference evidence="2 3" key="1">
    <citation type="submission" date="2024-06" db="EMBL/GenBank/DDBJ databases">
        <title>The Natural Products Discovery Center: Release of the First 8490 Sequenced Strains for Exploring Actinobacteria Biosynthetic Diversity.</title>
        <authorList>
            <person name="Kalkreuter E."/>
            <person name="Kautsar S.A."/>
            <person name="Yang D."/>
            <person name="Bader C.D."/>
            <person name="Teijaro C.N."/>
            <person name="Fluegel L."/>
            <person name="Davis C.M."/>
            <person name="Simpson J.R."/>
            <person name="Lauterbach L."/>
            <person name="Steele A.D."/>
            <person name="Gui C."/>
            <person name="Meng S."/>
            <person name="Li G."/>
            <person name="Viehrig K."/>
            <person name="Ye F."/>
            <person name="Su P."/>
            <person name="Kiefer A.F."/>
            <person name="Nichols A."/>
            <person name="Cepeda A.J."/>
            <person name="Yan W."/>
            <person name="Fan B."/>
            <person name="Jiang Y."/>
            <person name="Adhikari A."/>
            <person name="Zheng C.-J."/>
            <person name="Schuster L."/>
            <person name="Cowan T.M."/>
            <person name="Smanski M.J."/>
            <person name="Chevrette M.G."/>
            <person name="De Carvalho L.P.S."/>
            <person name="Shen B."/>
        </authorList>
    </citation>
    <scope>NUCLEOTIDE SEQUENCE [LARGE SCALE GENOMIC DNA]</scope>
    <source>
        <strain evidence="2 3">NPDC000155</strain>
    </source>
</reference>
<protein>
    <submittedName>
        <fullName evidence="2">Uncharacterized protein</fullName>
    </submittedName>
</protein>
<sequence>MKIIAAAALAGAALLAAAIPAAADDGPLDFGVFQGVNDTHGSTSTNGSDGTVPRSVVGKLLEDLVTPGRL</sequence>
<organism evidence="2 3">
    <name type="scientific">Streptomyces lanatus</name>
    <dbReference type="NCBI Taxonomy" id="66900"/>
    <lineage>
        <taxon>Bacteria</taxon>
        <taxon>Bacillati</taxon>
        <taxon>Actinomycetota</taxon>
        <taxon>Actinomycetes</taxon>
        <taxon>Kitasatosporales</taxon>
        <taxon>Streptomycetaceae</taxon>
        <taxon>Streptomyces</taxon>
    </lineage>
</organism>
<dbReference type="EMBL" id="JBEPFB010000018">
    <property type="protein sequence ID" value="MER7377443.1"/>
    <property type="molecule type" value="Genomic_DNA"/>
</dbReference>
<dbReference type="RefSeq" id="WP_190074337.1">
    <property type="nucleotide sequence ID" value="NZ_BNBM01000018.1"/>
</dbReference>
<feature type="chain" id="PRO_5046632205" evidence="1">
    <location>
        <begin position="24"/>
        <end position="70"/>
    </location>
</feature>
<keyword evidence="1" id="KW-0732">Signal</keyword>
<proteinExistence type="predicted"/>
<accession>A0ABV1Y0R8</accession>
<evidence type="ECO:0000313" key="3">
    <source>
        <dbReference type="Proteomes" id="UP001486207"/>
    </source>
</evidence>
<gene>
    <name evidence="2" type="ORF">ABT384_32950</name>
</gene>
<keyword evidence="3" id="KW-1185">Reference proteome</keyword>
<comment type="caution">
    <text evidence="2">The sequence shown here is derived from an EMBL/GenBank/DDBJ whole genome shotgun (WGS) entry which is preliminary data.</text>
</comment>
<feature type="signal peptide" evidence="1">
    <location>
        <begin position="1"/>
        <end position="23"/>
    </location>
</feature>
<name>A0ABV1Y0R8_9ACTN</name>